<protein>
    <recommendedName>
        <fullName evidence="6">NAC domain-containing protein</fullName>
    </recommendedName>
</protein>
<keyword evidence="4" id="KW-0539">Nucleus</keyword>
<evidence type="ECO:0000259" key="6">
    <source>
        <dbReference type="PROSITE" id="PS51005"/>
    </source>
</evidence>
<evidence type="ECO:0000256" key="1">
    <source>
        <dbReference type="ARBA" id="ARBA00023015"/>
    </source>
</evidence>
<name>A0A5P1EQY7_ASPOF</name>
<keyword evidence="3" id="KW-0804">Transcription</keyword>
<dbReference type="GO" id="GO:0003677">
    <property type="term" value="F:DNA binding"/>
    <property type="evidence" value="ECO:0007669"/>
    <property type="project" value="UniProtKB-KW"/>
</dbReference>
<dbReference type="Proteomes" id="UP000243459">
    <property type="component" value="Chromosome 5"/>
</dbReference>
<dbReference type="Pfam" id="PF02365">
    <property type="entry name" value="NAM"/>
    <property type="match status" value="1"/>
</dbReference>
<organism evidence="7 8">
    <name type="scientific">Asparagus officinalis</name>
    <name type="common">Garden asparagus</name>
    <dbReference type="NCBI Taxonomy" id="4686"/>
    <lineage>
        <taxon>Eukaryota</taxon>
        <taxon>Viridiplantae</taxon>
        <taxon>Streptophyta</taxon>
        <taxon>Embryophyta</taxon>
        <taxon>Tracheophyta</taxon>
        <taxon>Spermatophyta</taxon>
        <taxon>Magnoliopsida</taxon>
        <taxon>Liliopsida</taxon>
        <taxon>Asparagales</taxon>
        <taxon>Asparagaceae</taxon>
        <taxon>Asparagoideae</taxon>
        <taxon>Asparagus</taxon>
    </lineage>
</organism>
<evidence type="ECO:0000256" key="4">
    <source>
        <dbReference type="ARBA" id="ARBA00023242"/>
    </source>
</evidence>
<dbReference type="InterPro" id="IPR003441">
    <property type="entry name" value="NAC-dom"/>
</dbReference>
<sequence length="338" mass="37715">MYFYNMYRQENGGGALLSISSNLLEVDAVAAADVDDDLSFVQLLEEEMMEVSSDGSRARRFLPSEEDARRPHDTEAFRSGARRLQAPAVAPPASPLPALRRGREGDVLLHSETPREYSNSSKRFNRGVDEGGSWVGHAAGRPIYKTEQAGDNKEEIEIGHGAQLAFKLFDDPSDKKSKRGTTWVMHEYRLVDDKADDVVLCRIHRRKGKGKEEEEERVAPVIDTQRRELMEVEAEQRRVKRRRTGGGGGDDEEEEAHQASAVDTDDGLITMTLDEVNTTLDELPSNASRQQSVDPVDVEQLSECLEVEPLAWFDGPSFRRDVSHSGLLEPAIAGFCCR</sequence>
<evidence type="ECO:0000256" key="5">
    <source>
        <dbReference type="SAM" id="MobiDB-lite"/>
    </source>
</evidence>
<dbReference type="GO" id="GO:0006355">
    <property type="term" value="P:regulation of DNA-templated transcription"/>
    <property type="evidence" value="ECO:0007669"/>
    <property type="project" value="InterPro"/>
</dbReference>
<dbReference type="Gramene" id="ONK67537">
    <property type="protein sequence ID" value="ONK67537"/>
    <property type="gene ID" value="A4U43_C05F1070"/>
</dbReference>
<evidence type="ECO:0000313" key="8">
    <source>
        <dbReference type="Proteomes" id="UP000243459"/>
    </source>
</evidence>
<dbReference type="PANTHER" id="PTHR31719:SF179">
    <property type="entry name" value="OS08G0148400 PROTEIN"/>
    <property type="match status" value="1"/>
</dbReference>
<keyword evidence="2" id="KW-0238">DNA-binding</keyword>
<evidence type="ECO:0000256" key="2">
    <source>
        <dbReference type="ARBA" id="ARBA00023125"/>
    </source>
</evidence>
<dbReference type="SUPFAM" id="SSF101941">
    <property type="entry name" value="NAC domain"/>
    <property type="match status" value="1"/>
</dbReference>
<feature type="region of interest" description="Disordered" evidence="5">
    <location>
        <begin position="55"/>
        <end position="129"/>
    </location>
</feature>
<dbReference type="EMBL" id="CM007385">
    <property type="protein sequence ID" value="ONK67537.1"/>
    <property type="molecule type" value="Genomic_DNA"/>
</dbReference>
<dbReference type="PROSITE" id="PS51005">
    <property type="entry name" value="NAC"/>
    <property type="match status" value="1"/>
</dbReference>
<reference evidence="8" key="1">
    <citation type="journal article" date="2017" name="Nat. Commun.">
        <title>The asparagus genome sheds light on the origin and evolution of a young Y chromosome.</title>
        <authorList>
            <person name="Harkess A."/>
            <person name="Zhou J."/>
            <person name="Xu C."/>
            <person name="Bowers J.E."/>
            <person name="Van der Hulst R."/>
            <person name="Ayyampalayam S."/>
            <person name="Mercati F."/>
            <person name="Riccardi P."/>
            <person name="McKain M.R."/>
            <person name="Kakrana A."/>
            <person name="Tang H."/>
            <person name="Ray J."/>
            <person name="Groenendijk J."/>
            <person name="Arikit S."/>
            <person name="Mathioni S.M."/>
            <person name="Nakano M."/>
            <person name="Shan H."/>
            <person name="Telgmann-Rauber A."/>
            <person name="Kanno A."/>
            <person name="Yue Z."/>
            <person name="Chen H."/>
            <person name="Li W."/>
            <person name="Chen Y."/>
            <person name="Xu X."/>
            <person name="Zhang Y."/>
            <person name="Luo S."/>
            <person name="Chen H."/>
            <person name="Gao J."/>
            <person name="Mao Z."/>
            <person name="Pires J.C."/>
            <person name="Luo M."/>
            <person name="Kudrna D."/>
            <person name="Wing R.A."/>
            <person name="Meyers B.C."/>
            <person name="Yi K."/>
            <person name="Kong H."/>
            <person name="Lavrijsen P."/>
            <person name="Sunseri F."/>
            <person name="Falavigna A."/>
            <person name="Ye Y."/>
            <person name="Leebens-Mack J.H."/>
            <person name="Chen G."/>
        </authorList>
    </citation>
    <scope>NUCLEOTIDE SEQUENCE [LARGE SCALE GENOMIC DNA]</scope>
    <source>
        <strain evidence="8">cv. DH0086</strain>
    </source>
</reference>
<evidence type="ECO:0000313" key="7">
    <source>
        <dbReference type="EMBL" id="ONK67537.1"/>
    </source>
</evidence>
<gene>
    <name evidence="7" type="ORF">A4U43_C05F1070</name>
</gene>
<dbReference type="AlphaFoldDB" id="A0A5P1EQY7"/>
<feature type="region of interest" description="Disordered" evidence="5">
    <location>
        <begin position="234"/>
        <end position="260"/>
    </location>
</feature>
<proteinExistence type="predicted"/>
<dbReference type="InterPro" id="IPR036093">
    <property type="entry name" value="NAC_dom_sf"/>
</dbReference>
<feature type="compositionally biased region" description="Basic and acidic residues" evidence="5">
    <location>
        <begin position="101"/>
        <end position="115"/>
    </location>
</feature>
<keyword evidence="1" id="KW-0805">Transcription regulation</keyword>
<accession>A0A5P1EQY7</accession>
<feature type="domain" description="NAC" evidence="6">
    <location>
        <begin position="55"/>
        <end position="206"/>
    </location>
</feature>
<keyword evidence="8" id="KW-1185">Reference proteome</keyword>
<evidence type="ECO:0000256" key="3">
    <source>
        <dbReference type="ARBA" id="ARBA00023163"/>
    </source>
</evidence>
<dbReference type="Gene3D" id="2.170.150.80">
    <property type="entry name" value="NAC domain"/>
    <property type="match status" value="1"/>
</dbReference>
<feature type="compositionally biased region" description="Basic and acidic residues" evidence="5">
    <location>
        <begin position="62"/>
        <end position="76"/>
    </location>
</feature>
<dbReference type="PANTHER" id="PTHR31719">
    <property type="entry name" value="NAC TRANSCRIPTION FACTOR 56"/>
    <property type="match status" value="1"/>
</dbReference>